<keyword evidence="2" id="KW-1185">Reference proteome</keyword>
<organism evidence="1 2">
    <name type="scientific">Psychrobacillus soli</name>
    <dbReference type="NCBI Taxonomy" id="1543965"/>
    <lineage>
        <taxon>Bacteria</taxon>
        <taxon>Bacillati</taxon>
        <taxon>Bacillota</taxon>
        <taxon>Bacilli</taxon>
        <taxon>Bacillales</taxon>
        <taxon>Bacillaceae</taxon>
        <taxon>Psychrobacillus</taxon>
    </lineage>
</organism>
<name>A0A544TD40_9BACI</name>
<dbReference type="SUPFAM" id="SSF140415">
    <property type="entry name" value="YppE-like"/>
    <property type="match status" value="1"/>
</dbReference>
<dbReference type="InterPro" id="IPR023351">
    <property type="entry name" value="YppE-like_sf"/>
</dbReference>
<gene>
    <name evidence="1" type="ORF">FG383_09630</name>
</gene>
<dbReference type="Pfam" id="PF08807">
    <property type="entry name" value="DUF1798"/>
    <property type="match status" value="1"/>
</dbReference>
<reference evidence="1 2" key="1">
    <citation type="submission" date="2019-05" db="EMBL/GenBank/DDBJ databases">
        <title>Psychrobacillus vulpis sp. nov., a new species isolated from feces of a red fox that inhabits in The Tablas de Daimiel Natural Park, Albacete, Spain.</title>
        <authorList>
            <person name="Rodriguez M."/>
            <person name="Reina J.C."/>
            <person name="Bejar V."/>
            <person name="Llamas I."/>
        </authorList>
    </citation>
    <scope>NUCLEOTIDE SEQUENCE [LARGE SCALE GENOMIC DNA]</scope>
    <source>
        <strain evidence="1 2">NHI-2</strain>
    </source>
</reference>
<dbReference type="AlphaFoldDB" id="A0A544TD40"/>
<comment type="caution">
    <text evidence="1">The sequence shown here is derived from an EMBL/GenBank/DDBJ whole genome shotgun (WGS) entry which is preliminary data.</text>
</comment>
<dbReference type="Gene3D" id="1.20.120.440">
    <property type="entry name" value="YppE-like"/>
    <property type="match status" value="1"/>
</dbReference>
<dbReference type="OrthoDB" id="2361079at2"/>
<dbReference type="InterPro" id="IPR014913">
    <property type="entry name" value="YppE-like"/>
</dbReference>
<evidence type="ECO:0000313" key="1">
    <source>
        <dbReference type="EMBL" id="TQR15351.1"/>
    </source>
</evidence>
<protein>
    <submittedName>
        <fullName evidence="1">DUF1798 family protein</fullName>
    </submittedName>
</protein>
<sequence>MYVRLQLVIYAVICYTITRMRGIRMSLLRLSEQLIKECDESILRFQLYREQDKEPDFFKEVKPHAYQLDEILLEWEKLVRTWIQVKRPKYVHPSQVDSLLESMKQFIVQSYYKGTSKMRFLKSIHSSKYTLETIIQAIKEVGDEHAD</sequence>
<dbReference type="EMBL" id="VDGG01000016">
    <property type="protein sequence ID" value="TQR15351.1"/>
    <property type="molecule type" value="Genomic_DNA"/>
</dbReference>
<evidence type="ECO:0000313" key="2">
    <source>
        <dbReference type="Proteomes" id="UP000318937"/>
    </source>
</evidence>
<accession>A0A544TD40</accession>
<proteinExistence type="predicted"/>
<dbReference type="Proteomes" id="UP000318937">
    <property type="component" value="Unassembled WGS sequence"/>
</dbReference>